<sequence>MYAPVTGGDFLDPVTPRESTGNFAFPRLECRRGNHCHSEYPLCPGAVSPERCRRRFSCIHRDVERMYSKRLVAAFEQALRDRSK</sequence>
<proteinExistence type="predicted"/>
<dbReference type="Proteomes" id="UP000001353">
    <property type="component" value="Chromosome"/>
</dbReference>
<reference evidence="1 2" key="1">
    <citation type="journal article" date="2011" name="BMC Genomics">
        <title>Comparative genome analysis and genome-guided physiological analysis of Roseobacter litoralis.</title>
        <authorList>
            <person name="Kalhoefer D."/>
            <person name="Thole S."/>
            <person name="Voget S."/>
            <person name="Lehmann R."/>
            <person name="Liesegang H."/>
            <person name="Wollher A."/>
            <person name="Daniel R."/>
            <person name="Simon M."/>
            <person name="Brinkhoff T."/>
        </authorList>
    </citation>
    <scope>NUCLEOTIDE SEQUENCE [LARGE SCALE GENOMIC DNA]</scope>
    <source>
        <strain evidence="2">ATCC 49566 / DSM 6996 / JCM 21268 / NBRC 15278 / OCh 149</strain>
    </source>
</reference>
<evidence type="ECO:0000313" key="1">
    <source>
        <dbReference type="EMBL" id="AEI93030.1"/>
    </source>
</evidence>
<protein>
    <submittedName>
        <fullName evidence="1">Uncharacterized protein</fullName>
    </submittedName>
</protein>
<gene>
    <name evidence="1" type="ordered locus">RLO149_c010210</name>
</gene>
<name>F7ZB37_ROSLO</name>
<dbReference type="HOGENOM" id="CLU_2525456_0_0_5"/>
<dbReference type="AlphaFoldDB" id="F7ZB37"/>
<accession>F7ZB37</accession>
<evidence type="ECO:0000313" key="2">
    <source>
        <dbReference type="Proteomes" id="UP000001353"/>
    </source>
</evidence>
<dbReference type="KEGG" id="rli:RLO149_c010210"/>
<dbReference type="EMBL" id="CP002623">
    <property type="protein sequence ID" value="AEI93030.1"/>
    <property type="molecule type" value="Genomic_DNA"/>
</dbReference>
<organism evidence="1 2">
    <name type="scientific">Roseobacter litoralis (strain ATCC 49566 / DSM 6996 / JCM 21268 / NBRC 15278 / OCh 149)</name>
    <dbReference type="NCBI Taxonomy" id="391595"/>
    <lineage>
        <taxon>Bacteria</taxon>
        <taxon>Pseudomonadati</taxon>
        <taxon>Pseudomonadota</taxon>
        <taxon>Alphaproteobacteria</taxon>
        <taxon>Rhodobacterales</taxon>
        <taxon>Roseobacteraceae</taxon>
        <taxon>Roseobacter</taxon>
    </lineage>
</organism>
<keyword evidence="2" id="KW-1185">Reference proteome</keyword>